<organism evidence="1 2">
    <name type="scientific">Coemansia helicoidea</name>
    <dbReference type="NCBI Taxonomy" id="1286919"/>
    <lineage>
        <taxon>Eukaryota</taxon>
        <taxon>Fungi</taxon>
        <taxon>Fungi incertae sedis</taxon>
        <taxon>Zoopagomycota</taxon>
        <taxon>Kickxellomycotina</taxon>
        <taxon>Kickxellomycetes</taxon>
        <taxon>Kickxellales</taxon>
        <taxon>Kickxellaceae</taxon>
        <taxon>Coemansia</taxon>
    </lineage>
</organism>
<sequence length="775" mass="81447">MSGTTSAELSQPSPPTLTQIFTGSPVAPLPPPLPSLPQAERRQTPERHALRRQDSVASTATEPISDAEPELAGRAQKRPRADDRAESSRAGAMAAAAEHSGLRTSRYFSSTTDGSDAPSGGAGSRRMSAASRSSSRASGDDGDNDDFALPAAAPPLPPAPLLARPRAGPADGASGGDEAGPSDDRNTCSVCLEPWTVSGQHRVVSLKCGHLFGQSCAKKWLRRSSQKRIQQGSTSSKIVGKCPECNQRAEWRDIRPIYARSITAVDAARVDELQAEVRRLADAKASLEAQRVEHSLKHSLLSNEVVRLRRELEAAFQKTQWLELENAALAKRLSELDGCAPATSDPDRRAGSDTEDGADDGCPASASRGSYIPRMRLRATVPLATQAQESSRLLVVHPHEPVVYASYSRPSLQMHTLAQVDVHNSGAAAYLLSLPHRAEIRGAEVSPHAQGTRFMLTASLDQTAAVTSLGSGAAAATGAARPAPMLAARIAVGAPCWSCAWDPADANMCYVGTTSSRVLAYDMRRAAVPVHTWDGPRAGACALAGPAPGAQPSALSTGYSPIHGIAALAPGQRGGTSGLVVANSSQLFALPPPPEQVAMADLPVQPRPTAWMQLTEGGGGGGGRSCYSLAYDAASGCVAASFRALDAAAGTPTTEHELYEVGAGSAWWRPRWHQPVAVASPQTKMARTTVFSYRAPHPHSHRQGLFCAGVEATRSVKAWGLGARPGGELLSLCDVAAAEDIVDVKGWQWGADSDDAQSAIFASLTNSTVRLYDVR</sequence>
<evidence type="ECO:0000313" key="2">
    <source>
        <dbReference type="Proteomes" id="UP001140087"/>
    </source>
</evidence>
<dbReference type="EC" id="2.3.2.27" evidence="1"/>
<protein>
    <submittedName>
        <fullName evidence="1">RING finger and WD repeat domain-containing protein 3</fullName>
        <ecNumber evidence="1">2.3.2.27</ecNumber>
    </submittedName>
</protein>
<keyword evidence="2" id="KW-1185">Reference proteome</keyword>
<accession>A0ACC1L7G9</accession>
<name>A0ACC1L7G9_9FUNG</name>
<dbReference type="EMBL" id="JANBUN010000573">
    <property type="protein sequence ID" value="KAJ2802738.1"/>
    <property type="molecule type" value="Genomic_DNA"/>
</dbReference>
<dbReference type="Proteomes" id="UP001140087">
    <property type="component" value="Unassembled WGS sequence"/>
</dbReference>
<gene>
    <name evidence="1" type="primary">RFWD3_1</name>
    <name evidence="1" type="ORF">H4R21_002306</name>
</gene>
<reference evidence="1" key="1">
    <citation type="submission" date="2022-07" db="EMBL/GenBank/DDBJ databases">
        <title>Phylogenomic reconstructions and comparative analyses of Kickxellomycotina fungi.</title>
        <authorList>
            <person name="Reynolds N.K."/>
            <person name="Stajich J.E."/>
            <person name="Barry K."/>
            <person name="Grigoriev I.V."/>
            <person name="Crous P."/>
            <person name="Smith M.E."/>
        </authorList>
    </citation>
    <scope>NUCLEOTIDE SEQUENCE</scope>
    <source>
        <strain evidence="1">BCRC 34780</strain>
    </source>
</reference>
<proteinExistence type="predicted"/>
<keyword evidence="1" id="KW-0808">Transferase</keyword>
<comment type="caution">
    <text evidence="1">The sequence shown here is derived from an EMBL/GenBank/DDBJ whole genome shotgun (WGS) entry which is preliminary data.</text>
</comment>
<keyword evidence="1" id="KW-0012">Acyltransferase</keyword>
<evidence type="ECO:0000313" key="1">
    <source>
        <dbReference type="EMBL" id="KAJ2802738.1"/>
    </source>
</evidence>